<gene>
    <name evidence="3" type="ORF">U0035_16770</name>
</gene>
<proteinExistence type="predicted"/>
<organism evidence="3 4">
    <name type="scientific">Niabella yanshanensis</name>
    <dbReference type="NCBI Taxonomy" id="577386"/>
    <lineage>
        <taxon>Bacteria</taxon>
        <taxon>Pseudomonadati</taxon>
        <taxon>Bacteroidota</taxon>
        <taxon>Chitinophagia</taxon>
        <taxon>Chitinophagales</taxon>
        <taxon>Chitinophagaceae</taxon>
        <taxon>Niabella</taxon>
    </lineage>
</organism>
<reference evidence="3 4" key="1">
    <citation type="submission" date="2023-12" db="EMBL/GenBank/DDBJ databases">
        <title>Genome sequencing and assembly of bacterial species from a model synthetic community.</title>
        <authorList>
            <person name="Hogle S.L."/>
        </authorList>
    </citation>
    <scope>NUCLEOTIDE SEQUENCE [LARGE SCALE GENOMIC DNA]</scope>
    <source>
        <strain evidence="3 4">HAMBI_3031</strain>
    </source>
</reference>
<feature type="domain" description="YhcG PDDEXK nuclease" evidence="1">
    <location>
        <begin position="215"/>
        <end position="367"/>
    </location>
</feature>
<dbReference type="Pfam" id="PF17761">
    <property type="entry name" value="DUF1016_N"/>
    <property type="match status" value="1"/>
</dbReference>
<evidence type="ECO:0000313" key="4">
    <source>
        <dbReference type="Proteomes" id="UP001325680"/>
    </source>
</evidence>
<evidence type="ECO:0000259" key="2">
    <source>
        <dbReference type="Pfam" id="PF17761"/>
    </source>
</evidence>
<accession>A0ABZ0W229</accession>
<sequence>MDFKGLLSSISKTHVLLQQSAVNAVNRHITLRNWLIGFYIVEYEQKGDDRARYGDLLLEKLARRIKISGLSETNLKNFRRFYLSYSSIGQTVSDEFQQIIPIGQTVSDLSKPVVASVSASRLFSPVKGITAAQYKKHIVQLFATTSFSHFTELIKIDDAYKRLYYELLQINTQPSVRDLRRAIHTLSYERTGLSQNKKLSLQEIEKKIKPAQASDVIKDFYFFDFLQLPQSETVHETELETALLTHLEKFILELGNGFCFEARQKRLLIGDEYFFVDMVFYHRILHCHVLIELKVEKFVSHHASQLKSYLNYYEKNCRTEGDNPPIGILLVTDKNNAMVEYAGATIEEKMFVSKYEVMLPSKKQLENFLKKELKKYKTK</sequence>
<dbReference type="InterPro" id="IPR011856">
    <property type="entry name" value="tRNA_endonuc-like_dom_sf"/>
</dbReference>
<protein>
    <submittedName>
        <fullName evidence="3">PDDEXK nuclease domain-containing protein</fullName>
    </submittedName>
</protein>
<dbReference type="RefSeq" id="WP_114792350.1">
    <property type="nucleotide sequence ID" value="NZ_CP139960.1"/>
</dbReference>
<dbReference type="Pfam" id="PF06250">
    <property type="entry name" value="YhcG_C"/>
    <property type="match status" value="1"/>
</dbReference>
<dbReference type="InterPro" id="IPR009362">
    <property type="entry name" value="YhcG_C"/>
</dbReference>
<keyword evidence="4" id="KW-1185">Reference proteome</keyword>
<evidence type="ECO:0000313" key="3">
    <source>
        <dbReference type="EMBL" id="WQD37323.1"/>
    </source>
</evidence>
<dbReference type="EMBL" id="CP139960">
    <property type="protein sequence ID" value="WQD37323.1"/>
    <property type="molecule type" value="Genomic_DNA"/>
</dbReference>
<dbReference type="Proteomes" id="UP001325680">
    <property type="component" value="Chromosome"/>
</dbReference>
<name>A0ABZ0W229_9BACT</name>
<dbReference type="InterPro" id="IPR053148">
    <property type="entry name" value="PD-DEXK-like_domain"/>
</dbReference>
<dbReference type="Gene3D" id="3.40.1350.10">
    <property type="match status" value="1"/>
</dbReference>
<dbReference type="InterPro" id="IPR041527">
    <property type="entry name" value="YhcG_N"/>
</dbReference>
<feature type="domain" description="YhcG N-terminal" evidence="2">
    <location>
        <begin position="18"/>
        <end position="94"/>
    </location>
</feature>
<dbReference type="PANTHER" id="PTHR30547:SF5">
    <property type="entry name" value="NUCLEASE YHCG-RELATED"/>
    <property type="match status" value="1"/>
</dbReference>
<evidence type="ECO:0000259" key="1">
    <source>
        <dbReference type="Pfam" id="PF06250"/>
    </source>
</evidence>
<dbReference type="PANTHER" id="PTHR30547">
    <property type="entry name" value="UNCHARACTERIZED PROTEIN YHCG-RELATED"/>
    <property type="match status" value="1"/>
</dbReference>